<dbReference type="EMBL" id="CP101873">
    <property type="protein sequence ID" value="WMT06104.1"/>
    <property type="molecule type" value="Genomic_DNA"/>
</dbReference>
<reference evidence="1 2" key="1">
    <citation type="submission" date="2022-07" db="EMBL/GenBank/DDBJ databases">
        <title>Two temperate virus in Haloterrigena jeotgali A29.</title>
        <authorList>
            <person name="Deng X."/>
        </authorList>
    </citation>
    <scope>NUCLEOTIDE SEQUENCE [LARGE SCALE GENOMIC DNA]</scope>
    <source>
        <strain evidence="1 2">A29</strain>
    </source>
</reference>
<proteinExistence type="predicted"/>
<organism evidence="1 2">
    <name type="scientific">Natrinema thermotolerans</name>
    <dbReference type="NCBI Taxonomy" id="121872"/>
    <lineage>
        <taxon>Archaea</taxon>
        <taxon>Methanobacteriati</taxon>
        <taxon>Methanobacteriota</taxon>
        <taxon>Stenosarchaea group</taxon>
        <taxon>Halobacteria</taxon>
        <taxon>Halobacteriales</taxon>
        <taxon>Natrialbaceae</taxon>
        <taxon>Natrinema</taxon>
    </lineage>
</organism>
<sequence>MNCPECDTPTLSMAVPAEYRDYVPETAATVAVCPRCLTLEPIDDGAAAAADNDTDVSRISDAFPTDPEGAVPLVLAIGLCSSLATNRAAIEELLESVERAGTDPLLVLDRLVADPSVEPVIDLERRRHQLEELLY</sequence>
<protein>
    <submittedName>
        <fullName evidence="1">DUF6276 family protein</fullName>
    </submittedName>
</protein>
<dbReference type="GeneID" id="84214672"/>
<dbReference type="InterPro" id="IPR046243">
    <property type="entry name" value="DUF6276"/>
</dbReference>
<dbReference type="GeneID" id="39862341"/>
<dbReference type="Proteomes" id="UP001224926">
    <property type="component" value="Chromosome"/>
</dbReference>
<dbReference type="Pfam" id="PF19792">
    <property type="entry name" value="DUF6276"/>
    <property type="match status" value="1"/>
</dbReference>
<name>A0AAF0P8Z8_9EURY</name>
<evidence type="ECO:0000313" key="2">
    <source>
        <dbReference type="Proteomes" id="UP001224926"/>
    </source>
</evidence>
<evidence type="ECO:0000313" key="1">
    <source>
        <dbReference type="EMBL" id="WMT06104.1"/>
    </source>
</evidence>
<dbReference type="AlphaFoldDB" id="A0AAF0P8Z8"/>
<gene>
    <name evidence="1" type="ORF">NP511_11985</name>
</gene>
<accession>A0AAF0P8Z8</accession>
<keyword evidence="2" id="KW-1185">Reference proteome</keyword>
<dbReference type="RefSeq" id="WP_049965673.1">
    <property type="nucleotide sequence ID" value="NZ_CP101873.1"/>
</dbReference>